<dbReference type="AlphaFoldDB" id="A0A2P6S5Y9"/>
<evidence type="ECO:0000313" key="1">
    <source>
        <dbReference type="EMBL" id="PRQ54092.1"/>
    </source>
</evidence>
<gene>
    <name evidence="1" type="ORF">RchiOBHm_Chr2g0173731</name>
</gene>
<sequence length="132" mass="15736">MLGVLLCFTLLFWCRLCKCFFFWLLFYFLFEIDGFVYMYMLIICREKLIVVLVKSMKNPRTALIKTSEVNEESKDCSHDQDLHHGFRLISSMPLVTVCLTPPPLMHLTNCCCNCCWRPHKTRRLFAKKQTRR</sequence>
<organism evidence="1 2">
    <name type="scientific">Rosa chinensis</name>
    <name type="common">China rose</name>
    <dbReference type="NCBI Taxonomy" id="74649"/>
    <lineage>
        <taxon>Eukaryota</taxon>
        <taxon>Viridiplantae</taxon>
        <taxon>Streptophyta</taxon>
        <taxon>Embryophyta</taxon>
        <taxon>Tracheophyta</taxon>
        <taxon>Spermatophyta</taxon>
        <taxon>Magnoliopsida</taxon>
        <taxon>eudicotyledons</taxon>
        <taxon>Gunneridae</taxon>
        <taxon>Pentapetalae</taxon>
        <taxon>rosids</taxon>
        <taxon>fabids</taxon>
        <taxon>Rosales</taxon>
        <taxon>Rosaceae</taxon>
        <taxon>Rosoideae</taxon>
        <taxon>Rosoideae incertae sedis</taxon>
        <taxon>Rosa</taxon>
    </lineage>
</organism>
<keyword evidence="2" id="KW-1185">Reference proteome</keyword>
<name>A0A2P6S5Y9_ROSCH</name>
<protein>
    <submittedName>
        <fullName evidence="1">Uncharacterized protein</fullName>
    </submittedName>
</protein>
<accession>A0A2P6S5Y9</accession>
<evidence type="ECO:0000313" key="2">
    <source>
        <dbReference type="Proteomes" id="UP000238479"/>
    </source>
</evidence>
<dbReference type="Gramene" id="PRQ54092">
    <property type="protein sequence ID" value="PRQ54092"/>
    <property type="gene ID" value="RchiOBHm_Chr2g0173731"/>
</dbReference>
<dbReference type="Proteomes" id="UP000238479">
    <property type="component" value="Chromosome 2"/>
</dbReference>
<comment type="caution">
    <text evidence="1">The sequence shown here is derived from an EMBL/GenBank/DDBJ whole genome shotgun (WGS) entry which is preliminary data.</text>
</comment>
<reference evidence="1 2" key="1">
    <citation type="journal article" date="2018" name="Nat. Genet.">
        <title>The Rosa genome provides new insights in the design of modern roses.</title>
        <authorList>
            <person name="Bendahmane M."/>
        </authorList>
    </citation>
    <scope>NUCLEOTIDE SEQUENCE [LARGE SCALE GENOMIC DNA]</scope>
    <source>
        <strain evidence="2">cv. Old Blush</strain>
    </source>
</reference>
<dbReference type="EMBL" id="PDCK01000040">
    <property type="protein sequence ID" value="PRQ54092.1"/>
    <property type="molecule type" value="Genomic_DNA"/>
</dbReference>
<proteinExistence type="predicted"/>